<reference evidence="1" key="2">
    <citation type="journal article" date="2019" name="IMA Fungus">
        <title>Genome sequencing and comparison of five Tilletia species to identify candidate genes for the detection of regulated species infecting wheat.</title>
        <authorList>
            <person name="Nguyen H.D.T."/>
            <person name="Sultana T."/>
            <person name="Kesanakurti P."/>
            <person name="Hambleton S."/>
        </authorList>
    </citation>
    <scope>NUCLEOTIDE SEQUENCE</scope>
    <source>
        <strain evidence="1">DAOMC 238032</strain>
    </source>
</reference>
<reference evidence="1" key="1">
    <citation type="submission" date="2016-04" db="EMBL/GenBank/DDBJ databases">
        <authorList>
            <person name="Nguyen H.D."/>
            <person name="Kesanakurti P."/>
            <person name="Cullis J."/>
            <person name="Levesque C.A."/>
            <person name="Hambleton S."/>
        </authorList>
    </citation>
    <scope>NUCLEOTIDE SEQUENCE</scope>
    <source>
        <strain evidence="1">DAOMC 238032</strain>
    </source>
</reference>
<dbReference type="AlphaFoldDB" id="A0A177TXZ5"/>
<dbReference type="Proteomes" id="UP000077671">
    <property type="component" value="Unassembled WGS sequence"/>
</dbReference>
<dbReference type="SUPFAM" id="SSF50630">
    <property type="entry name" value="Acid proteases"/>
    <property type="match status" value="1"/>
</dbReference>
<dbReference type="PROSITE" id="PS50175">
    <property type="entry name" value="ASP_PROT_RETROV"/>
    <property type="match status" value="1"/>
</dbReference>
<evidence type="ECO:0000313" key="2">
    <source>
        <dbReference type="Proteomes" id="UP000077671"/>
    </source>
</evidence>
<dbReference type="GO" id="GO:0006508">
    <property type="term" value="P:proteolysis"/>
    <property type="evidence" value="ECO:0007669"/>
    <property type="project" value="InterPro"/>
</dbReference>
<dbReference type="EMBL" id="LWDD02001788">
    <property type="protein sequence ID" value="KAE8245261.1"/>
    <property type="molecule type" value="Genomic_DNA"/>
</dbReference>
<comment type="caution">
    <text evidence="1">The sequence shown here is derived from an EMBL/GenBank/DDBJ whole genome shotgun (WGS) entry which is preliminary data.</text>
</comment>
<protein>
    <submittedName>
        <fullName evidence="1">Uncharacterized protein</fullName>
    </submittedName>
</protein>
<organism evidence="1 2">
    <name type="scientific">Tilletia caries</name>
    <name type="common">wheat bunt fungus</name>
    <dbReference type="NCBI Taxonomy" id="13290"/>
    <lineage>
        <taxon>Eukaryota</taxon>
        <taxon>Fungi</taxon>
        <taxon>Dikarya</taxon>
        <taxon>Basidiomycota</taxon>
        <taxon>Ustilaginomycotina</taxon>
        <taxon>Exobasidiomycetes</taxon>
        <taxon>Tilletiales</taxon>
        <taxon>Tilletiaceae</taxon>
        <taxon>Tilletia</taxon>
    </lineage>
</organism>
<dbReference type="InterPro" id="IPR021109">
    <property type="entry name" value="Peptidase_aspartic_dom_sf"/>
</dbReference>
<evidence type="ECO:0000313" key="1">
    <source>
        <dbReference type="EMBL" id="KAE8245261.1"/>
    </source>
</evidence>
<dbReference type="GO" id="GO:0004190">
    <property type="term" value="F:aspartic-type endopeptidase activity"/>
    <property type="evidence" value="ECO:0007669"/>
    <property type="project" value="InterPro"/>
</dbReference>
<proteinExistence type="predicted"/>
<dbReference type="Gene3D" id="2.40.70.10">
    <property type="entry name" value="Acid Proteases"/>
    <property type="match status" value="1"/>
</dbReference>
<gene>
    <name evidence="1" type="ORF">A4X03_0g7481</name>
</gene>
<dbReference type="InterPro" id="IPR001995">
    <property type="entry name" value="Peptidase_A2_cat"/>
</dbReference>
<sequence>MLAEEGLENRVTEECLAGVGPKVGITPAMVCTAMTLDRIRTGWEASRATVKERIRTAGPTSALYFADRLSFHNARTWEVRADDKPLARPVRRGARVEALPALDATGTGLGHRRHIPLTTCIRVNDSESTSMPSLLDTGASLSSIDASLLDRLGGSAKGEPIVVHGIGDTRTLGYATITFFIDAHDAKGMPVQLEARHDFHVLPSLGPGILLGLDFIVGHQLSIDPSGGRAVAGPYRFAVQEAMSGPYAKEAALCLSRDVVVPARSHSWVPVDVGALASDVDYSAHPRLMTNVEETIRLAGPMGMITKATGHVLLTNVGDEDVRLERRTLVADAVAAHLGDTVATTAETFTLAASRTSSSASLYPQAAAGMPDEGPDAAPIDIFEGEHGFGGHLARDAATVTVDEH</sequence>
<dbReference type="CDD" id="cd00303">
    <property type="entry name" value="retropepsin_like"/>
    <property type="match status" value="1"/>
</dbReference>
<accession>A0A177TXZ5</accession>
<name>A0A177TXZ5_9BASI</name>